<dbReference type="EMBL" id="MG999954">
    <property type="protein sequence ID" value="AVR55438.1"/>
    <property type="molecule type" value="Genomic_DNA"/>
</dbReference>
<sequence>MNMKNLNAQIDRVKKSMNRPAILNELQRCAEQVTDEHYLPTEAWEVWFRGTHLGSIERKYKGCYAVHSSLGRHCGDCATYMQALARFIDSCSVVIAKKELEEVEEWINEVVKEPELRVWGIREPKSLWQKIKGFFK</sequence>
<proteinExistence type="predicted"/>
<protein>
    <submittedName>
        <fullName evidence="1">Uncharacterized protein</fullName>
    </submittedName>
</protein>
<dbReference type="Proteomes" id="UP000244328">
    <property type="component" value="Segment"/>
</dbReference>
<evidence type="ECO:0000313" key="2">
    <source>
        <dbReference type="Proteomes" id="UP000244328"/>
    </source>
</evidence>
<reference evidence="1 2" key="1">
    <citation type="submission" date="2018-02" db="EMBL/GenBank/DDBJ databases">
        <title>Isolation, characterization and genome analysis of lytic bacteriophages against Enterobacter cloacae.</title>
        <authorList>
            <person name="Ramesh N."/>
            <person name="Prasanth M."/>
            <person name="Tamhankar A.J."/>
            <person name="Lundborg C.S."/>
        </authorList>
    </citation>
    <scope>NUCLEOTIDE SEQUENCE [LARGE SCALE GENOMIC DNA]</scope>
</reference>
<gene>
    <name evidence="1" type="ORF">PSH1140_233</name>
</gene>
<organism evidence="1 2">
    <name type="scientific">Enterobacter phage myPSH1140</name>
    <dbReference type="NCBI Taxonomy" id="2108137"/>
    <lineage>
        <taxon>Viruses</taxon>
        <taxon>Duplodnaviria</taxon>
        <taxon>Heunggongvirae</taxon>
        <taxon>Uroviricota</taxon>
        <taxon>Caudoviricetes</taxon>
        <taxon>Pantevenvirales</taxon>
        <taxon>Straboviridae</taxon>
        <taxon>Tevenvirinae</taxon>
        <taxon>Karamvirus</taxon>
        <taxon>Karamvirus mypsh1140</taxon>
    </lineage>
</organism>
<accession>A0A2R3ZXG3</accession>
<keyword evidence="2" id="KW-1185">Reference proteome</keyword>
<evidence type="ECO:0000313" key="1">
    <source>
        <dbReference type="EMBL" id="AVR55438.1"/>
    </source>
</evidence>
<name>A0A2R3ZXG3_9CAUD</name>